<dbReference type="Proteomes" id="UP000608890">
    <property type="component" value="Unassembled WGS sequence"/>
</dbReference>
<reference evidence="1" key="2">
    <citation type="submission" date="2020-09" db="EMBL/GenBank/DDBJ databases">
        <authorList>
            <person name="Sun Q."/>
            <person name="Zhou Y."/>
        </authorList>
    </citation>
    <scope>NUCLEOTIDE SEQUENCE</scope>
    <source>
        <strain evidence="1">CGMCC 4.7312</strain>
    </source>
</reference>
<dbReference type="AlphaFoldDB" id="A0A917U9D3"/>
<comment type="caution">
    <text evidence="1">The sequence shown here is derived from an EMBL/GenBank/DDBJ whole genome shotgun (WGS) entry which is preliminary data.</text>
</comment>
<evidence type="ECO:0000313" key="1">
    <source>
        <dbReference type="EMBL" id="GGM62156.1"/>
    </source>
</evidence>
<evidence type="ECO:0008006" key="3">
    <source>
        <dbReference type="Google" id="ProtNLM"/>
    </source>
</evidence>
<name>A0A917U9D3_9ACTN</name>
<dbReference type="RefSeq" id="WP_229706474.1">
    <property type="nucleotide sequence ID" value="NZ_BMNB01000036.1"/>
</dbReference>
<dbReference type="EMBL" id="BMNB01000036">
    <property type="protein sequence ID" value="GGM62156.1"/>
    <property type="molecule type" value="Genomic_DNA"/>
</dbReference>
<organism evidence="1 2">
    <name type="scientific">Micromonospora sonchi</name>
    <dbReference type="NCBI Taxonomy" id="1763543"/>
    <lineage>
        <taxon>Bacteria</taxon>
        <taxon>Bacillati</taxon>
        <taxon>Actinomycetota</taxon>
        <taxon>Actinomycetes</taxon>
        <taxon>Micromonosporales</taxon>
        <taxon>Micromonosporaceae</taxon>
        <taxon>Micromonospora</taxon>
    </lineage>
</organism>
<protein>
    <recommendedName>
        <fullName evidence="3">XRE family transcriptional regulator</fullName>
    </recommendedName>
</protein>
<reference evidence="1" key="1">
    <citation type="journal article" date="2014" name="Int. J. Syst. Evol. Microbiol.">
        <title>Complete genome sequence of Corynebacterium casei LMG S-19264T (=DSM 44701T), isolated from a smear-ripened cheese.</title>
        <authorList>
            <consortium name="US DOE Joint Genome Institute (JGI-PGF)"/>
            <person name="Walter F."/>
            <person name="Albersmeier A."/>
            <person name="Kalinowski J."/>
            <person name="Ruckert C."/>
        </authorList>
    </citation>
    <scope>NUCLEOTIDE SEQUENCE</scope>
    <source>
        <strain evidence="1">CGMCC 4.7312</strain>
    </source>
</reference>
<evidence type="ECO:0000313" key="2">
    <source>
        <dbReference type="Proteomes" id="UP000608890"/>
    </source>
</evidence>
<sequence>MAEDATEPDLPVWARRLRAERTARGWSQGRAVQAMRAHAAERLPADSTLLRNWKRWEAGSCEPDGFHKSLIARTFGTVTAAFFPPPVPRDAEAEVIAATGMETVEILARLRSSDVSDATLQALRITADRLCCEYPYMPSEQLRVEGRAWLRRITTLLDRRLTLAQHREVLSLAGWVALLVGCVEYDLGLRRIAEGTRKAALTLGEEAGDAAVTGWAYELRAWYALTQGDHLGVVAAAEAGEAITAGSSAAVQLAGQRAKAWARLGDRRQVETALDRGRTLLEALPYPENTDHHFVVDPAKFDFYAMDCYRLVGEDGLAKMYAGQVIRSSTDPDGTERKPMRIAEAQLTLGVVAARAGDLEAAVAHGRRALHGERKSLPSLLMCSRELATLLRERYPKEPAATSYLDEVRALTTAQER</sequence>
<gene>
    <name evidence="1" type="ORF">GCM10011608_54110</name>
</gene>
<proteinExistence type="predicted"/>
<accession>A0A917U9D3</accession>
<keyword evidence="2" id="KW-1185">Reference proteome</keyword>